<feature type="region of interest" description="Disordered" evidence="1">
    <location>
        <begin position="1"/>
        <end position="57"/>
    </location>
</feature>
<feature type="compositionally biased region" description="Acidic residues" evidence="1">
    <location>
        <begin position="42"/>
        <end position="57"/>
    </location>
</feature>
<evidence type="ECO:0000313" key="2">
    <source>
        <dbReference type="EMBL" id="BDZ47852.1"/>
    </source>
</evidence>
<evidence type="ECO:0000313" key="3">
    <source>
        <dbReference type="Proteomes" id="UP001321486"/>
    </source>
</evidence>
<dbReference type="EMBL" id="AP027732">
    <property type="protein sequence ID" value="BDZ47852.1"/>
    <property type="molecule type" value="Genomic_DNA"/>
</dbReference>
<reference evidence="3" key="1">
    <citation type="journal article" date="2019" name="Int. J. Syst. Evol. Microbiol.">
        <title>The Global Catalogue of Microorganisms (GCM) 10K type strain sequencing project: providing services to taxonomists for standard genome sequencing and annotation.</title>
        <authorList>
            <consortium name="The Broad Institute Genomics Platform"/>
            <consortium name="The Broad Institute Genome Sequencing Center for Infectious Disease"/>
            <person name="Wu L."/>
            <person name="Ma J."/>
        </authorList>
    </citation>
    <scope>NUCLEOTIDE SEQUENCE [LARGE SCALE GENOMIC DNA]</scope>
    <source>
        <strain evidence="3">NBRC 108728</strain>
    </source>
</reference>
<keyword evidence="3" id="KW-1185">Reference proteome</keyword>
<proteinExistence type="predicted"/>
<organism evidence="2 3">
    <name type="scientific">Frondihabitans sucicola</name>
    <dbReference type="NCBI Taxonomy" id="1268041"/>
    <lineage>
        <taxon>Bacteria</taxon>
        <taxon>Bacillati</taxon>
        <taxon>Actinomycetota</taxon>
        <taxon>Actinomycetes</taxon>
        <taxon>Micrococcales</taxon>
        <taxon>Microbacteriaceae</taxon>
        <taxon>Frondihabitans</taxon>
    </lineage>
</organism>
<accession>A0ABN6XVD9</accession>
<evidence type="ECO:0000256" key="1">
    <source>
        <dbReference type="SAM" id="MobiDB-lite"/>
    </source>
</evidence>
<sequence>MTTDKEHETTEHHESSDGSTDVTKSEKEYTESLPDGSKSGDSSEDTDFASGGDPEDS</sequence>
<dbReference type="RefSeq" id="WP_286344931.1">
    <property type="nucleotide sequence ID" value="NZ_AP027732.1"/>
</dbReference>
<name>A0ABN6XVD9_9MICO</name>
<protein>
    <submittedName>
        <fullName evidence="2">Uncharacterized protein</fullName>
    </submittedName>
</protein>
<feature type="compositionally biased region" description="Basic and acidic residues" evidence="1">
    <location>
        <begin position="1"/>
        <end position="16"/>
    </location>
</feature>
<gene>
    <name evidence="2" type="ORF">GCM10025867_00930</name>
</gene>
<dbReference type="Proteomes" id="UP001321486">
    <property type="component" value="Chromosome"/>
</dbReference>